<protein>
    <recommendedName>
        <fullName evidence="4">EF-hand domain-containing protein</fullName>
    </recommendedName>
</protein>
<organism evidence="2 3">
    <name type="scientific">Pyrocoelia pectoralis</name>
    <dbReference type="NCBI Taxonomy" id="417401"/>
    <lineage>
        <taxon>Eukaryota</taxon>
        <taxon>Metazoa</taxon>
        <taxon>Ecdysozoa</taxon>
        <taxon>Arthropoda</taxon>
        <taxon>Hexapoda</taxon>
        <taxon>Insecta</taxon>
        <taxon>Pterygota</taxon>
        <taxon>Neoptera</taxon>
        <taxon>Endopterygota</taxon>
        <taxon>Coleoptera</taxon>
        <taxon>Polyphaga</taxon>
        <taxon>Elateriformia</taxon>
        <taxon>Elateroidea</taxon>
        <taxon>Lampyridae</taxon>
        <taxon>Lampyrinae</taxon>
        <taxon>Pyrocoelia</taxon>
    </lineage>
</organism>
<dbReference type="Proteomes" id="UP001329430">
    <property type="component" value="Chromosome 9"/>
</dbReference>
<keyword evidence="1" id="KW-0106">Calcium</keyword>
<dbReference type="Gene3D" id="1.10.238.10">
    <property type="entry name" value="EF-hand"/>
    <property type="match status" value="1"/>
</dbReference>
<proteinExistence type="predicted"/>
<sequence length="308" mass="35230">MLQKRSQDNETKTLYESLSNTCTFPCTEWNKVSIHFCIRLNHPSKHFVQSEDGSSKTYVLKASTASSGDENRCPRSLSLITGSKKSLAIYTDRFNTGASHQWEDEEDYQLTSTLRSKLDHFFTCLLDSDKDNLVSDQDFASFSERLREFAIWSTNSTEFKMLQQIEIGFTETFFENITDTGLGFMVNNQMFLTRKGWIDKWTHLLSTSRTITNFPNWLQNLGKILFEGINKSGSGIISRNELGAFYSSILGFDSIRISKMLDVAYQIMTSNGDRPLDYNTYHFCYANYFLGRCPNGPGQFLFGLLPSP</sequence>
<dbReference type="InterPro" id="IPR018247">
    <property type="entry name" value="EF_Hand_1_Ca_BS"/>
</dbReference>
<evidence type="ECO:0008006" key="4">
    <source>
        <dbReference type="Google" id="ProtNLM"/>
    </source>
</evidence>
<evidence type="ECO:0000313" key="2">
    <source>
        <dbReference type="EMBL" id="KAK5639577.1"/>
    </source>
</evidence>
<evidence type="ECO:0000313" key="3">
    <source>
        <dbReference type="Proteomes" id="UP001329430"/>
    </source>
</evidence>
<dbReference type="AlphaFoldDB" id="A0AAN7ZE87"/>
<accession>A0AAN7ZE87</accession>
<comment type="caution">
    <text evidence="2">The sequence shown here is derived from an EMBL/GenBank/DDBJ whole genome shotgun (WGS) entry which is preliminary data.</text>
</comment>
<dbReference type="InterPro" id="IPR011992">
    <property type="entry name" value="EF-hand-dom_pair"/>
</dbReference>
<keyword evidence="3" id="KW-1185">Reference proteome</keyword>
<dbReference type="EMBL" id="JAVRBK010000009">
    <property type="protein sequence ID" value="KAK5639577.1"/>
    <property type="molecule type" value="Genomic_DNA"/>
</dbReference>
<gene>
    <name evidence="2" type="ORF">RI129_012069</name>
</gene>
<evidence type="ECO:0000256" key="1">
    <source>
        <dbReference type="ARBA" id="ARBA00022837"/>
    </source>
</evidence>
<reference evidence="2 3" key="1">
    <citation type="journal article" date="2024" name="Insects">
        <title>An Improved Chromosome-Level Genome Assembly of the Firefly Pyrocoelia pectoralis.</title>
        <authorList>
            <person name="Fu X."/>
            <person name="Meyer-Rochow V.B."/>
            <person name="Ballantyne L."/>
            <person name="Zhu X."/>
        </authorList>
    </citation>
    <scope>NUCLEOTIDE SEQUENCE [LARGE SCALE GENOMIC DNA]</scope>
    <source>
        <strain evidence="2">XCY_ONT2</strain>
    </source>
</reference>
<dbReference type="SUPFAM" id="SSF47473">
    <property type="entry name" value="EF-hand"/>
    <property type="match status" value="1"/>
</dbReference>
<dbReference type="PROSITE" id="PS00018">
    <property type="entry name" value="EF_HAND_1"/>
    <property type="match status" value="1"/>
</dbReference>
<name>A0AAN7ZE87_9COLE</name>